<dbReference type="KEGG" id="gms:SOIL9_47920"/>
<dbReference type="AlphaFoldDB" id="A0A6P2D0H3"/>
<proteinExistence type="predicted"/>
<feature type="region of interest" description="Disordered" evidence="1">
    <location>
        <begin position="53"/>
        <end position="76"/>
    </location>
</feature>
<dbReference type="Proteomes" id="UP000464178">
    <property type="component" value="Chromosome"/>
</dbReference>
<name>A0A6P2D0H3_9BACT</name>
<protein>
    <submittedName>
        <fullName evidence="2">Uncharacterized protein</fullName>
    </submittedName>
</protein>
<dbReference type="EMBL" id="LR593886">
    <property type="protein sequence ID" value="VTR92922.1"/>
    <property type="molecule type" value="Genomic_DNA"/>
</dbReference>
<evidence type="ECO:0000313" key="3">
    <source>
        <dbReference type="Proteomes" id="UP000464178"/>
    </source>
</evidence>
<sequence length="97" mass="10548">MVIRVVAGGNVRILVSNSDTKGIADGKIIFDPPYYKVSGTKKLNGRTMYIVEPSRQPNSQRYPRSPRSESPCPPKNAADIVATVTATYLSAGRHLTT</sequence>
<gene>
    <name evidence="2" type="ORF">SOIL9_47920</name>
</gene>
<evidence type="ECO:0000313" key="2">
    <source>
        <dbReference type="EMBL" id="VTR92922.1"/>
    </source>
</evidence>
<organism evidence="2 3">
    <name type="scientific">Gemmata massiliana</name>
    <dbReference type="NCBI Taxonomy" id="1210884"/>
    <lineage>
        <taxon>Bacteria</taxon>
        <taxon>Pseudomonadati</taxon>
        <taxon>Planctomycetota</taxon>
        <taxon>Planctomycetia</taxon>
        <taxon>Gemmatales</taxon>
        <taxon>Gemmataceae</taxon>
        <taxon>Gemmata</taxon>
    </lineage>
</organism>
<keyword evidence="3" id="KW-1185">Reference proteome</keyword>
<feature type="compositionally biased region" description="Low complexity" evidence="1">
    <location>
        <begin position="61"/>
        <end position="70"/>
    </location>
</feature>
<reference evidence="2 3" key="1">
    <citation type="submission" date="2019-05" db="EMBL/GenBank/DDBJ databases">
        <authorList>
            <consortium name="Science for Life Laboratories"/>
        </authorList>
    </citation>
    <scope>NUCLEOTIDE SEQUENCE [LARGE SCALE GENOMIC DNA]</scope>
    <source>
        <strain evidence="2">Soil9</strain>
    </source>
</reference>
<accession>A0A6P2D0H3</accession>
<evidence type="ECO:0000256" key="1">
    <source>
        <dbReference type="SAM" id="MobiDB-lite"/>
    </source>
</evidence>